<dbReference type="EMBL" id="JARKIB010000024">
    <property type="protein sequence ID" value="KAJ7766011.1"/>
    <property type="molecule type" value="Genomic_DNA"/>
</dbReference>
<dbReference type="Proteomes" id="UP001215598">
    <property type="component" value="Unassembled WGS sequence"/>
</dbReference>
<dbReference type="AlphaFoldDB" id="A0AAD7NLA2"/>
<dbReference type="SUPFAM" id="SSF52540">
    <property type="entry name" value="P-loop containing nucleoside triphosphate hydrolases"/>
    <property type="match status" value="1"/>
</dbReference>
<protein>
    <submittedName>
        <fullName evidence="2">P-loop containing nucleoside triphosphate hydrolase protein</fullName>
    </submittedName>
</protein>
<evidence type="ECO:0000313" key="3">
    <source>
        <dbReference type="Proteomes" id="UP001215598"/>
    </source>
</evidence>
<name>A0AAD7NLA2_9AGAR</name>
<organism evidence="2 3">
    <name type="scientific">Mycena metata</name>
    <dbReference type="NCBI Taxonomy" id="1033252"/>
    <lineage>
        <taxon>Eukaryota</taxon>
        <taxon>Fungi</taxon>
        <taxon>Dikarya</taxon>
        <taxon>Basidiomycota</taxon>
        <taxon>Agaricomycotina</taxon>
        <taxon>Agaricomycetes</taxon>
        <taxon>Agaricomycetidae</taxon>
        <taxon>Agaricales</taxon>
        <taxon>Marasmiineae</taxon>
        <taxon>Mycenaceae</taxon>
        <taxon>Mycena</taxon>
    </lineage>
</organism>
<sequence length="375" mass="41816">LPSEPKIFHGRDAEISEILRAFTQETPRIAVLGAGGMGKTSLTRIILHRTEITARYGQHRFFVSCDTASTKTDLANIIGAHLGINPGRDLARPVVRSFLNCPPCLLILDNLETVWEPAELRKDIEDFLCLLADVQHLALIITMRGAERPAKVRWTRPFLQPLQPLSQDAAQKVFFEITDDSERLSTDNIDKILNLTGNIPLVIDLVSHLVESDGSAEVLSRWEKEATTTVSEGHDHKSNLDLSISLSLSSPRMRTLPQAQGLLSLLSMLPDGLSDVELRQSKIPIQDILTCKAVLLRTSLAYTDEHQRLRVLVPIRQYMQKQHPASSALVQPLLAYFTELLHMHKRYMGTSSDSGIVSRITSNLANIENMLQNGL</sequence>
<accession>A0AAD7NLA2</accession>
<dbReference type="InterPro" id="IPR049052">
    <property type="entry name" value="nSTAND1"/>
</dbReference>
<gene>
    <name evidence="2" type="ORF">B0H16DRAFT_1792769</name>
</gene>
<dbReference type="GO" id="GO:0016787">
    <property type="term" value="F:hydrolase activity"/>
    <property type="evidence" value="ECO:0007669"/>
    <property type="project" value="UniProtKB-KW"/>
</dbReference>
<evidence type="ECO:0000259" key="1">
    <source>
        <dbReference type="Pfam" id="PF20703"/>
    </source>
</evidence>
<proteinExistence type="predicted"/>
<feature type="non-terminal residue" evidence="2">
    <location>
        <position position="375"/>
    </location>
</feature>
<feature type="non-terminal residue" evidence="2">
    <location>
        <position position="1"/>
    </location>
</feature>
<dbReference type="Pfam" id="PF20703">
    <property type="entry name" value="nSTAND1"/>
    <property type="match status" value="1"/>
</dbReference>
<evidence type="ECO:0000313" key="2">
    <source>
        <dbReference type="EMBL" id="KAJ7766011.1"/>
    </source>
</evidence>
<feature type="domain" description="Novel STAND NTPase 1" evidence="1">
    <location>
        <begin position="4"/>
        <end position="144"/>
    </location>
</feature>
<dbReference type="PANTHER" id="PTHR47691:SF3">
    <property type="entry name" value="HTH-TYPE TRANSCRIPTIONAL REGULATOR RV0890C-RELATED"/>
    <property type="match status" value="1"/>
</dbReference>
<reference evidence="2" key="1">
    <citation type="submission" date="2023-03" db="EMBL/GenBank/DDBJ databases">
        <title>Massive genome expansion in bonnet fungi (Mycena s.s.) driven by repeated elements and novel gene families across ecological guilds.</title>
        <authorList>
            <consortium name="Lawrence Berkeley National Laboratory"/>
            <person name="Harder C.B."/>
            <person name="Miyauchi S."/>
            <person name="Viragh M."/>
            <person name="Kuo A."/>
            <person name="Thoen E."/>
            <person name="Andreopoulos B."/>
            <person name="Lu D."/>
            <person name="Skrede I."/>
            <person name="Drula E."/>
            <person name="Henrissat B."/>
            <person name="Morin E."/>
            <person name="Kohler A."/>
            <person name="Barry K."/>
            <person name="LaButti K."/>
            <person name="Morin E."/>
            <person name="Salamov A."/>
            <person name="Lipzen A."/>
            <person name="Mereny Z."/>
            <person name="Hegedus B."/>
            <person name="Baldrian P."/>
            <person name="Stursova M."/>
            <person name="Weitz H."/>
            <person name="Taylor A."/>
            <person name="Grigoriev I.V."/>
            <person name="Nagy L.G."/>
            <person name="Martin F."/>
            <person name="Kauserud H."/>
        </authorList>
    </citation>
    <scope>NUCLEOTIDE SEQUENCE</scope>
    <source>
        <strain evidence="2">CBHHK182m</strain>
    </source>
</reference>
<keyword evidence="3" id="KW-1185">Reference proteome</keyword>
<dbReference type="Gene3D" id="3.40.50.300">
    <property type="entry name" value="P-loop containing nucleotide triphosphate hydrolases"/>
    <property type="match status" value="1"/>
</dbReference>
<dbReference type="PANTHER" id="PTHR47691">
    <property type="entry name" value="REGULATOR-RELATED"/>
    <property type="match status" value="1"/>
</dbReference>
<dbReference type="InterPro" id="IPR027417">
    <property type="entry name" value="P-loop_NTPase"/>
</dbReference>
<dbReference type="PRINTS" id="PR00364">
    <property type="entry name" value="DISEASERSIST"/>
</dbReference>
<comment type="caution">
    <text evidence="2">The sequence shown here is derived from an EMBL/GenBank/DDBJ whole genome shotgun (WGS) entry which is preliminary data.</text>
</comment>
<keyword evidence="2" id="KW-0378">Hydrolase</keyword>